<dbReference type="SUPFAM" id="SSF55797">
    <property type="entry name" value="PR-1-like"/>
    <property type="match status" value="1"/>
</dbReference>
<keyword evidence="7" id="KW-1185">Reference proteome</keyword>
<evidence type="ECO:0000313" key="7">
    <source>
        <dbReference type="Proteomes" id="UP001200034"/>
    </source>
</evidence>
<keyword evidence="3" id="KW-0964">Secreted</keyword>
<name>A0AAD4JZT9_9MUSC</name>
<dbReference type="InterPro" id="IPR035940">
    <property type="entry name" value="CAP_sf"/>
</dbReference>
<evidence type="ECO:0000259" key="5">
    <source>
        <dbReference type="Pfam" id="PF00188"/>
    </source>
</evidence>
<dbReference type="Gene3D" id="3.40.33.10">
    <property type="entry name" value="CAP"/>
    <property type="match status" value="1"/>
</dbReference>
<evidence type="ECO:0000256" key="2">
    <source>
        <dbReference type="ARBA" id="ARBA00009923"/>
    </source>
</evidence>
<keyword evidence="4" id="KW-0732">Signal</keyword>
<gene>
    <name evidence="6" type="ORF">KR093_001312</name>
</gene>
<evidence type="ECO:0000313" key="6">
    <source>
        <dbReference type="EMBL" id="KAH8369869.1"/>
    </source>
</evidence>
<comment type="caution">
    <text evidence="6">The sequence shown here is derived from an EMBL/GenBank/DDBJ whole genome shotgun (WGS) entry which is preliminary data.</text>
</comment>
<evidence type="ECO:0000256" key="3">
    <source>
        <dbReference type="ARBA" id="ARBA00022525"/>
    </source>
</evidence>
<organism evidence="6 7">
    <name type="scientific">Drosophila rubida</name>
    <dbReference type="NCBI Taxonomy" id="30044"/>
    <lineage>
        <taxon>Eukaryota</taxon>
        <taxon>Metazoa</taxon>
        <taxon>Ecdysozoa</taxon>
        <taxon>Arthropoda</taxon>
        <taxon>Hexapoda</taxon>
        <taxon>Insecta</taxon>
        <taxon>Pterygota</taxon>
        <taxon>Neoptera</taxon>
        <taxon>Endopterygota</taxon>
        <taxon>Diptera</taxon>
        <taxon>Brachycera</taxon>
        <taxon>Muscomorpha</taxon>
        <taxon>Ephydroidea</taxon>
        <taxon>Drosophilidae</taxon>
        <taxon>Drosophila</taxon>
    </lineage>
</organism>
<evidence type="ECO:0000256" key="4">
    <source>
        <dbReference type="ARBA" id="ARBA00022729"/>
    </source>
</evidence>
<dbReference type="Pfam" id="PF00188">
    <property type="entry name" value="CAP"/>
    <property type="match status" value="1"/>
</dbReference>
<dbReference type="EMBL" id="JAJJHW010002585">
    <property type="protein sequence ID" value="KAH8369869.1"/>
    <property type="molecule type" value="Genomic_DNA"/>
</dbReference>
<dbReference type="GO" id="GO:0005576">
    <property type="term" value="C:extracellular region"/>
    <property type="evidence" value="ECO:0007669"/>
    <property type="project" value="UniProtKB-SubCell"/>
</dbReference>
<comment type="subcellular location">
    <subcellularLocation>
        <location evidence="1">Secreted</location>
    </subcellularLocation>
</comment>
<proteinExistence type="inferred from homology"/>
<feature type="domain" description="SCP" evidence="5">
    <location>
        <begin position="27"/>
        <end position="157"/>
    </location>
</feature>
<comment type="similarity">
    <text evidence="2">Belongs to the CRISP family.</text>
</comment>
<feature type="non-terminal residue" evidence="6">
    <location>
        <position position="1"/>
    </location>
</feature>
<dbReference type="InterPro" id="IPR014044">
    <property type="entry name" value="CAP_dom"/>
</dbReference>
<dbReference type="AlphaFoldDB" id="A0AAD4JZT9"/>
<dbReference type="PIRSF" id="PIRSF038921">
    <property type="entry name" value="P14a"/>
    <property type="match status" value="1"/>
</dbReference>
<accession>A0AAD4JZT9</accession>
<dbReference type="Proteomes" id="UP001200034">
    <property type="component" value="Unassembled WGS sequence"/>
</dbReference>
<dbReference type="InterPro" id="IPR034763">
    <property type="entry name" value="P14a_insect"/>
</dbReference>
<evidence type="ECO:0000256" key="1">
    <source>
        <dbReference type="ARBA" id="ARBA00004613"/>
    </source>
</evidence>
<feature type="non-terminal residue" evidence="6">
    <location>
        <position position="232"/>
    </location>
</feature>
<protein>
    <recommendedName>
        <fullName evidence="5">SCP domain-containing protein</fullName>
    </recommendedName>
</protein>
<reference evidence="6" key="1">
    <citation type="journal article" date="2021" name="Mol. Ecol. Resour.">
        <title>Phylogenomic analyses of the genus Drosophila reveals genomic signals of climate adaptation.</title>
        <authorList>
            <person name="Li F."/>
            <person name="Rane R.V."/>
            <person name="Luria V."/>
            <person name="Xiong Z."/>
            <person name="Chen J."/>
            <person name="Li Z."/>
            <person name="Catullo R.A."/>
            <person name="Griffin P.C."/>
            <person name="Schiffer M."/>
            <person name="Pearce S."/>
            <person name="Lee S.F."/>
            <person name="McElroy K."/>
            <person name="Stocker A."/>
            <person name="Shirriffs J."/>
            <person name="Cockerell F."/>
            <person name="Coppin C."/>
            <person name="Sgro C.M."/>
            <person name="Karger A."/>
            <person name="Cain J.W."/>
            <person name="Weber J.A."/>
            <person name="Santpere G."/>
            <person name="Kirschner M.W."/>
            <person name="Hoffmann A.A."/>
            <person name="Oakeshott J.G."/>
            <person name="Zhang G."/>
        </authorList>
    </citation>
    <scope>NUCLEOTIDE SEQUENCE</scope>
    <source>
        <strain evidence="6">BGI-SZ-2011g</strain>
    </source>
</reference>
<dbReference type="CDD" id="cd05380">
    <property type="entry name" value="CAP_euk"/>
    <property type="match status" value="1"/>
</dbReference>
<sequence>PQSFSVVCGNSTHTYLPLNSALRESILEHVNYVRSFVASGLFNWTTAARMPTMMWDRKLAFAAKTLLHICDTESICMNSKKFKYVATVEISGIVPHLEDVPGELLQLLVKSWMNDIHGCRVTNTRAVSTEPGSCIGHYIPLIQDHGNRMGCAMRYDSVSSKLDFGEDGDGDGDDDDDDDSQNRLVLICNLSRAHVNNMPHYAVGQEPGEACKVGIHPFYTVLCDANEPVDNN</sequence>